<evidence type="ECO:0000256" key="2">
    <source>
        <dbReference type="SAM" id="MobiDB-lite"/>
    </source>
</evidence>
<protein>
    <recommendedName>
        <fullName evidence="1">Segregation and condensation protein A</fullName>
    </recommendedName>
</protein>
<dbReference type="Pfam" id="PF02616">
    <property type="entry name" value="SMC_ScpA"/>
    <property type="match status" value="1"/>
</dbReference>
<dbReference type="PANTHER" id="PTHR33969:SF2">
    <property type="entry name" value="SEGREGATION AND CONDENSATION PROTEIN A"/>
    <property type="match status" value="1"/>
</dbReference>
<reference evidence="3 4" key="1">
    <citation type="submission" date="2023-07" db="EMBL/GenBank/DDBJ databases">
        <title>Genomic Encyclopedia of Type Strains, Phase IV (KMG-IV): sequencing the most valuable type-strain genomes for metagenomic binning, comparative biology and taxonomic classification.</title>
        <authorList>
            <person name="Goeker M."/>
        </authorList>
    </citation>
    <scope>NUCLEOTIDE SEQUENCE [LARGE SCALE GENOMIC DNA]</scope>
    <source>
        <strain evidence="3 4">DSM 15561</strain>
    </source>
</reference>
<evidence type="ECO:0000313" key="4">
    <source>
        <dbReference type="Proteomes" id="UP001235094"/>
    </source>
</evidence>
<keyword evidence="4" id="KW-1185">Reference proteome</keyword>
<comment type="caution">
    <text evidence="3">The sequence shown here is derived from an EMBL/GenBank/DDBJ whole genome shotgun (WGS) entry which is preliminary data.</text>
</comment>
<dbReference type="EMBL" id="JAUSVR010000011">
    <property type="protein sequence ID" value="MDQ0512302.1"/>
    <property type="molecule type" value="Genomic_DNA"/>
</dbReference>
<feature type="compositionally biased region" description="Basic and acidic residues" evidence="2">
    <location>
        <begin position="274"/>
        <end position="283"/>
    </location>
</feature>
<name>A0ABU0LU97_9HYPH</name>
<sequence>MDQSQFAFEPEPLRPAEESAFVIDVDGFEGPLDLLLALARTQKVDLSRISILDLAEQYLTYVEAARSIRLELAADYLVMAAWLAYLKSRLLLPEPPREEGPSAADLAADLTERLRRLERIRAAAAHMATRDRIGHDVFARGAPEPLTRSGVPVFEATLYDLLAAYGAQRQRAALSQVRFAPRNVIALADARARLERLLGRLALGGEWARLDGFLINWIADPKMRATALASGFSATLEMVREGLVDVQQESAFAPIWIRTRPAAEGAPRPAGDGGGREPGEEEA</sequence>
<dbReference type="Proteomes" id="UP001235094">
    <property type="component" value="Unassembled WGS sequence"/>
</dbReference>
<dbReference type="RefSeq" id="WP_306890981.1">
    <property type="nucleotide sequence ID" value="NZ_JAUSVR010000011.1"/>
</dbReference>
<dbReference type="PANTHER" id="PTHR33969">
    <property type="entry name" value="SEGREGATION AND CONDENSATION PROTEIN A"/>
    <property type="match status" value="1"/>
</dbReference>
<proteinExistence type="predicted"/>
<dbReference type="InterPro" id="IPR003768">
    <property type="entry name" value="ScpA"/>
</dbReference>
<feature type="region of interest" description="Disordered" evidence="2">
    <location>
        <begin position="263"/>
        <end position="283"/>
    </location>
</feature>
<gene>
    <name evidence="3" type="ORF">QOZ99_003204</name>
</gene>
<evidence type="ECO:0000313" key="3">
    <source>
        <dbReference type="EMBL" id="MDQ0512302.1"/>
    </source>
</evidence>
<accession>A0ABU0LU97</accession>
<organism evidence="3 4">
    <name type="scientific">Ancylobacter amanitiformis</name>
    <dbReference type="NCBI Taxonomy" id="217069"/>
    <lineage>
        <taxon>Bacteria</taxon>
        <taxon>Pseudomonadati</taxon>
        <taxon>Pseudomonadota</taxon>
        <taxon>Alphaproteobacteria</taxon>
        <taxon>Hyphomicrobiales</taxon>
        <taxon>Xanthobacteraceae</taxon>
        <taxon>Ancylobacter</taxon>
    </lineage>
</organism>
<evidence type="ECO:0000256" key="1">
    <source>
        <dbReference type="ARBA" id="ARBA00044777"/>
    </source>
</evidence>
<dbReference type="Gene3D" id="6.10.250.2410">
    <property type="match status" value="1"/>
</dbReference>